<dbReference type="Proteomes" id="UP000015241">
    <property type="component" value="Unassembled WGS sequence"/>
</dbReference>
<gene>
    <name evidence="1" type="ORF">FOMPIDRAFT_1015436</name>
</gene>
<keyword evidence="2" id="KW-1185">Reference proteome</keyword>
<dbReference type="OrthoDB" id="2812194at2759"/>
<reference evidence="1 2" key="1">
    <citation type="journal article" date="2012" name="Science">
        <title>The Paleozoic origin of enzymatic lignin decomposition reconstructed from 31 fungal genomes.</title>
        <authorList>
            <person name="Floudas D."/>
            <person name="Binder M."/>
            <person name="Riley R."/>
            <person name="Barry K."/>
            <person name="Blanchette R.A."/>
            <person name="Henrissat B."/>
            <person name="Martinez A.T."/>
            <person name="Otillar R."/>
            <person name="Spatafora J.W."/>
            <person name="Yadav J.S."/>
            <person name="Aerts A."/>
            <person name="Benoit I."/>
            <person name="Boyd A."/>
            <person name="Carlson A."/>
            <person name="Copeland A."/>
            <person name="Coutinho P.M."/>
            <person name="de Vries R.P."/>
            <person name="Ferreira P."/>
            <person name="Findley K."/>
            <person name="Foster B."/>
            <person name="Gaskell J."/>
            <person name="Glotzer D."/>
            <person name="Gorecki P."/>
            <person name="Heitman J."/>
            <person name="Hesse C."/>
            <person name="Hori C."/>
            <person name="Igarashi K."/>
            <person name="Jurgens J.A."/>
            <person name="Kallen N."/>
            <person name="Kersten P."/>
            <person name="Kohler A."/>
            <person name="Kuees U."/>
            <person name="Kumar T.K.A."/>
            <person name="Kuo A."/>
            <person name="LaButti K."/>
            <person name="Larrondo L.F."/>
            <person name="Lindquist E."/>
            <person name="Ling A."/>
            <person name="Lombard V."/>
            <person name="Lucas S."/>
            <person name="Lundell T."/>
            <person name="Martin R."/>
            <person name="McLaughlin D.J."/>
            <person name="Morgenstern I."/>
            <person name="Morin E."/>
            <person name="Murat C."/>
            <person name="Nagy L.G."/>
            <person name="Nolan M."/>
            <person name="Ohm R.A."/>
            <person name="Patyshakuliyeva A."/>
            <person name="Rokas A."/>
            <person name="Ruiz-Duenas F.J."/>
            <person name="Sabat G."/>
            <person name="Salamov A."/>
            <person name="Samejima M."/>
            <person name="Schmutz J."/>
            <person name="Slot J.C."/>
            <person name="St John F."/>
            <person name="Stenlid J."/>
            <person name="Sun H."/>
            <person name="Sun S."/>
            <person name="Syed K."/>
            <person name="Tsang A."/>
            <person name="Wiebenga A."/>
            <person name="Young D."/>
            <person name="Pisabarro A."/>
            <person name="Eastwood D.C."/>
            <person name="Martin F."/>
            <person name="Cullen D."/>
            <person name="Grigoriev I.V."/>
            <person name="Hibbett D.S."/>
        </authorList>
    </citation>
    <scope>NUCLEOTIDE SEQUENCE</scope>
    <source>
        <strain evidence="2">FP-58527</strain>
    </source>
</reference>
<protein>
    <submittedName>
        <fullName evidence="1">Uncharacterized protein</fullName>
    </submittedName>
</protein>
<dbReference type="EMBL" id="KE504137">
    <property type="protein sequence ID" value="EPT02085.1"/>
    <property type="molecule type" value="Genomic_DNA"/>
</dbReference>
<name>S8FV25_FOMSC</name>
<dbReference type="InParanoid" id="S8FV25"/>
<sequence>MTSTVMQGTQPNGQWTKMTLSEQDNEVYKSLLCPRHPPMGRPRYSLVFPPELLIKILLEIRSDYLWFLFLTETRDEEEIEERIAANPFRAMLHVSQQFREIAFEIIRDAFGVQRESDGCLPNDAWSCLRYTLKHVHLLWRGTPELIEEHVKGGEARVVPPMLNYYVQVSRLVPRGNGRPPLDVVFKELGYKSRRHALIEYGHNGALQPTLMRYAFAVVFCVQFCLVMEPTLPLLRLWTPQTYYYNDSPNMILVASYVNWYFLFDTTTRTVPRSENDPLLPVPISLPNGVNADLIARYKFLEILWKYQKLPVVASDQGLQEMSQVLLDMCVKISMPHRKPPVSEQGSRRRRVSFSEFQDIKAIPRPSYVPHCLCEKRLRMRE</sequence>
<dbReference type="AlphaFoldDB" id="S8FV25"/>
<proteinExistence type="predicted"/>
<accession>S8FV25</accession>
<evidence type="ECO:0000313" key="2">
    <source>
        <dbReference type="Proteomes" id="UP000015241"/>
    </source>
</evidence>
<dbReference type="HOGENOM" id="CLU_725698_0_0_1"/>
<organism evidence="1 2">
    <name type="scientific">Fomitopsis schrenkii</name>
    <name type="common">Brown rot fungus</name>
    <dbReference type="NCBI Taxonomy" id="2126942"/>
    <lineage>
        <taxon>Eukaryota</taxon>
        <taxon>Fungi</taxon>
        <taxon>Dikarya</taxon>
        <taxon>Basidiomycota</taxon>
        <taxon>Agaricomycotina</taxon>
        <taxon>Agaricomycetes</taxon>
        <taxon>Polyporales</taxon>
        <taxon>Fomitopsis</taxon>
    </lineage>
</organism>
<evidence type="ECO:0000313" key="1">
    <source>
        <dbReference type="EMBL" id="EPT02085.1"/>
    </source>
</evidence>